<proteinExistence type="predicted"/>
<reference evidence="2" key="1">
    <citation type="submission" date="2021-01" db="EMBL/GenBank/DDBJ databases">
        <title>Whole genome shotgun sequence of Planobispora takensis NBRC 109077.</title>
        <authorList>
            <person name="Komaki H."/>
            <person name="Tamura T."/>
        </authorList>
    </citation>
    <scope>NUCLEOTIDE SEQUENCE</scope>
    <source>
        <strain evidence="2">NBRC 109077</strain>
    </source>
</reference>
<evidence type="ECO:0000256" key="1">
    <source>
        <dbReference type="SAM" id="MobiDB-lite"/>
    </source>
</evidence>
<organism evidence="2 3">
    <name type="scientific">Planobispora takensis</name>
    <dbReference type="NCBI Taxonomy" id="1367882"/>
    <lineage>
        <taxon>Bacteria</taxon>
        <taxon>Bacillati</taxon>
        <taxon>Actinomycetota</taxon>
        <taxon>Actinomycetes</taxon>
        <taxon>Streptosporangiales</taxon>
        <taxon>Streptosporangiaceae</taxon>
        <taxon>Planobispora</taxon>
    </lineage>
</organism>
<evidence type="ECO:0000313" key="2">
    <source>
        <dbReference type="EMBL" id="GII02766.1"/>
    </source>
</evidence>
<dbReference type="AlphaFoldDB" id="A0A8J3SZU4"/>
<accession>A0A8J3SZU4</accession>
<feature type="region of interest" description="Disordered" evidence="1">
    <location>
        <begin position="1"/>
        <end position="28"/>
    </location>
</feature>
<protein>
    <submittedName>
        <fullName evidence="2">Uncharacterized protein</fullName>
    </submittedName>
</protein>
<evidence type="ECO:0000313" key="3">
    <source>
        <dbReference type="Proteomes" id="UP000634476"/>
    </source>
</evidence>
<dbReference type="EMBL" id="BOOK01000035">
    <property type="protein sequence ID" value="GII02766.1"/>
    <property type="molecule type" value="Genomic_DNA"/>
</dbReference>
<gene>
    <name evidence="2" type="ORF">Pta02_47740</name>
</gene>
<keyword evidence="3" id="KW-1185">Reference proteome</keyword>
<comment type="caution">
    <text evidence="2">The sequence shown here is derived from an EMBL/GenBank/DDBJ whole genome shotgun (WGS) entry which is preliminary data.</text>
</comment>
<name>A0A8J3SZU4_9ACTN</name>
<sequence>MGDGTTVTCRGPGTPYRESRDDPRRPSLTCGHTYLESSADVPNAELCEERDPEAALDVLQRIIVLDPDRERGGAASSACGSISAAVTMPGARRPFWRST</sequence>
<dbReference type="Proteomes" id="UP000634476">
    <property type="component" value="Unassembled WGS sequence"/>
</dbReference>